<protein>
    <submittedName>
        <fullName evidence="1">Uncharacterized protein</fullName>
    </submittedName>
</protein>
<reference evidence="1" key="1">
    <citation type="submission" date="2023-06" db="EMBL/GenBank/DDBJ databases">
        <authorList>
            <consortium name="Lawrence Berkeley National Laboratory"/>
            <person name="Ahrendt S."/>
            <person name="Sahu N."/>
            <person name="Indic B."/>
            <person name="Wong-Bajracharya J."/>
            <person name="Merenyi Z."/>
            <person name="Ke H.-M."/>
            <person name="Monk M."/>
            <person name="Kocsube S."/>
            <person name="Drula E."/>
            <person name="Lipzen A."/>
            <person name="Balint B."/>
            <person name="Henrissat B."/>
            <person name="Andreopoulos B."/>
            <person name="Martin F.M."/>
            <person name="Harder C.B."/>
            <person name="Rigling D."/>
            <person name="Ford K.L."/>
            <person name="Foster G.D."/>
            <person name="Pangilinan J."/>
            <person name="Papanicolaou A."/>
            <person name="Barry K."/>
            <person name="LaButti K."/>
            <person name="Viragh M."/>
            <person name="Koriabine M."/>
            <person name="Yan M."/>
            <person name="Riley R."/>
            <person name="Champramary S."/>
            <person name="Plett K.L."/>
            <person name="Tsai I.J."/>
            <person name="Slot J."/>
            <person name="Sipos G."/>
            <person name="Plett J."/>
            <person name="Nagy L.G."/>
            <person name="Grigoriev I.V."/>
        </authorList>
    </citation>
    <scope>NUCLEOTIDE SEQUENCE</scope>
    <source>
        <strain evidence="1">FPL87.14</strain>
    </source>
</reference>
<evidence type="ECO:0000313" key="2">
    <source>
        <dbReference type="Proteomes" id="UP001175226"/>
    </source>
</evidence>
<dbReference type="AlphaFoldDB" id="A0AA39J2Z5"/>
<organism evidence="1 2">
    <name type="scientific">Armillaria borealis</name>
    <dbReference type="NCBI Taxonomy" id="47425"/>
    <lineage>
        <taxon>Eukaryota</taxon>
        <taxon>Fungi</taxon>
        <taxon>Dikarya</taxon>
        <taxon>Basidiomycota</taxon>
        <taxon>Agaricomycotina</taxon>
        <taxon>Agaricomycetes</taxon>
        <taxon>Agaricomycetidae</taxon>
        <taxon>Agaricales</taxon>
        <taxon>Marasmiineae</taxon>
        <taxon>Physalacriaceae</taxon>
        <taxon>Armillaria</taxon>
    </lineage>
</organism>
<dbReference type="EMBL" id="JAUEPT010000070">
    <property type="protein sequence ID" value="KAK0434609.1"/>
    <property type="molecule type" value="Genomic_DNA"/>
</dbReference>
<keyword evidence="2" id="KW-1185">Reference proteome</keyword>
<comment type="caution">
    <text evidence="1">The sequence shown here is derived from an EMBL/GenBank/DDBJ whole genome shotgun (WGS) entry which is preliminary data.</text>
</comment>
<name>A0AA39J2Z5_9AGAR</name>
<gene>
    <name evidence="1" type="ORF">EV421DRAFT_1839359</name>
</gene>
<dbReference type="Proteomes" id="UP001175226">
    <property type="component" value="Unassembled WGS sequence"/>
</dbReference>
<sequence>MQLFGHVLFHFVCSLPSSLPNNGPVIRIAVNLIPNPMHFIQLLPPSEDLTHISPCMCFNEMNEQCLAGDAAMWCCPCVPYYVIWPRRVVNAMRFASSLSHSTCFKHYLLYYLF</sequence>
<accession>A0AA39J2Z5</accession>
<evidence type="ECO:0000313" key="1">
    <source>
        <dbReference type="EMBL" id="KAK0434609.1"/>
    </source>
</evidence>
<proteinExistence type="predicted"/>